<comment type="caution">
    <text evidence="2">The sequence shown here is derived from an EMBL/GenBank/DDBJ whole genome shotgun (WGS) entry which is preliminary data.</text>
</comment>
<dbReference type="Proteomes" id="UP000078516">
    <property type="component" value="Unassembled WGS sequence"/>
</dbReference>
<sequence length="59" mass="6968">MEKMVCPHCGKKFAYHEVRNVVEHVDKEVPIVCPYCREEAAKRVSHGYFVTQKIENYLK</sequence>
<evidence type="ECO:0000313" key="2">
    <source>
        <dbReference type="EMBL" id="OAQ54856.1"/>
    </source>
</evidence>
<dbReference type="EMBL" id="LWMN01000017">
    <property type="protein sequence ID" value="OAQ54856.1"/>
    <property type="molecule type" value="Genomic_DNA"/>
</dbReference>
<dbReference type="RefSeq" id="WP_067485133.1">
    <property type="nucleotide sequence ID" value="NZ_BJUG01000001.1"/>
</dbReference>
<evidence type="ECO:0000313" key="3">
    <source>
        <dbReference type="Proteomes" id="UP000078516"/>
    </source>
</evidence>
<organism evidence="2 3">
    <name type="scientific">Enterococcus thailandicus</name>
    <dbReference type="NCBI Taxonomy" id="417368"/>
    <lineage>
        <taxon>Bacteria</taxon>
        <taxon>Bacillati</taxon>
        <taxon>Bacillota</taxon>
        <taxon>Bacilli</taxon>
        <taxon>Lactobacillales</taxon>
        <taxon>Enterococcaceae</taxon>
        <taxon>Enterococcus</taxon>
    </lineage>
</organism>
<evidence type="ECO:0008006" key="5">
    <source>
        <dbReference type="Google" id="ProtNLM"/>
    </source>
</evidence>
<evidence type="ECO:0000313" key="1">
    <source>
        <dbReference type="EMBL" id="GEK35942.1"/>
    </source>
</evidence>
<protein>
    <recommendedName>
        <fullName evidence="5">Primosomal protein N</fullName>
    </recommendedName>
</protein>
<keyword evidence="3" id="KW-1185">Reference proteome</keyword>
<reference evidence="1 4" key="2">
    <citation type="submission" date="2019-07" db="EMBL/GenBank/DDBJ databases">
        <title>Whole genome shotgun sequence of Enterococcus thailandicus NBRC 101867.</title>
        <authorList>
            <person name="Hosoyama A."/>
            <person name="Uohara A."/>
            <person name="Ohji S."/>
            <person name="Ichikawa N."/>
        </authorList>
    </citation>
    <scope>NUCLEOTIDE SEQUENCE [LARGE SCALE GENOMIC DNA]</scope>
    <source>
        <strain evidence="1 4">NBRC 101867</strain>
    </source>
</reference>
<dbReference type="OrthoDB" id="2185945at2"/>
<accession>A0A179ENP2</accession>
<evidence type="ECO:0000313" key="4">
    <source>
        <dbReference type="Proteomes" id="UP000321361"/>
    </source>
</evidence>
<dbReference type="Proteomes" id="UP000321361">
    <property type="component" value="Unassembled WGS sequence"/>
</dbReference>
<dbReference type="KEGG" id="eth:CK496_02395"/>
<name>A0A179ENP2_ENTTH</name>
<dbReference type="PATRIC" id="fig|417368.6.peg.2425"/>
<dbReference type="AlphaFoldDB" id="A0A179ENP2"/>
<gene>
    <name evidence="2" type="ORF">A6E74_10805</name>
    <name evidence="1" type="ORF">ETH01_02290</name>
</gene>
<dbReference type="GeneID" id="77486483"/>
<reference evidence="2 3" key="1">
    <citation type="submission" date="2016-04" db="EMBL/GenBank/DDBJ databases">
        <title>Draft genome of an Enterococcus thailandicus strain isolated from bovine feces.</title>
        <authorList>
            <person name="Beukers A.G."/>
            <person name="Zaheer R."/>
            <person name="Goji N."/>
            <person name="Cook S.R."/>
            <person name="Amoako K."/>
            <person name="Chaves A.V."/>
            <person name="Ward M.P."/>
            <person name="Mcallister T.A."/>
        </authorList>
    </citation>
    <scope>NUCLEOTIDE SEQUENCE [LARGE SCALE GENOMIC DNA]</scope>
    <source>
        <strain evidence="2 3">F0711D 46</strain>
    </source>
</reference>
<proteinExistence type="predicted"/>
<dbReference type="EMBL" id="BJUG01000001">
    <property type="protein sequence ID" value="GEK35942.1"/>
    <property type="molecule type" value="Genomic_DNA"/>
</dbReference>